<dbReference type="Gene3D" id="2.130.10.10">
    <property type="entry name" value="YVTN repeat-like/Quinoprotein amine dehydrogenase"/>
    <property type="match status" value="4"/>
</dbReference>
<name>A0A9P8BRG4_9FUNG</name>
<reference evidence="5" key="1">
    <citation type="submission" date="2021-06" db="EMBL/GenBank/DDBJ databases">
        <title>Genome Sequence of Mortierella hyaline Strain SCG-10, a Cold-Adapted, Nitrate-Reducing Fungus Isolated from Soil in Minnesota, USA.</title>
        <authorList>
            <person name="Aldossari N."/>
        </authorList>
    </citation>
    <scope>NUCLEOTIDE SEQUENCE</scope>
    <source>
        <strain evidence="5">SCG-10</strain>
    </source>
</reference>
<keyword evidence="2" id="KW-0677">Repeat</keyword>
<dbReference type="CDD" id="cd00200">
    <property type="entry name" value="WD40"/>
    <property type="match status" value="1"/>
</dbReference>
<organism evidence="5 6">
    <name type="scientific">Linnemannia hyalina</name>
    <dbReference type="NCBI Taxonomy" id="64524"/>
    <lineage>
        <taxon>Eukaryota</taxon>
        <taxon>Fungi</taxon>
        <taxon>Fungi incertae sedis</taxon>
        <taxon>Mucoromycota</taxon>
        <taxon>Mortierellomycotina</taxon>
        <taxon>Mortierellomycetes</taxon>
        <taxon>Mortierellales</taxon>
        <taxon>Mortierellaceae</taxon>
        <taxon>Linnemannia</taxon>
    </lineage>
</organism>
<evidence type="ECO:0000256" key="2">
    <source>
        <dbReference type="ARBA" id="ARBA00022737"/>
    </source>
</evidence>
<dbReference type="InterPro" id="IPR036322">
    <property type="entry name" value="WD40_repeat_dom_sf"/>
</dbReference>
<feature type="repeat" description="WD" evidence="3">
    <location>
        <begin position="1240"/>
        <end position="1281"/>
    </location>
</feature>
<dbReference type="InterPro" id="IPR020472">
    <property type="entry name" value="WD40_PAC1"/>
</dbReference>
<feature type="repeat" description="WD" evidence="3">
    <location>
        <begin position="1114"/>
        <end position="1155"/>
    </location>
</feature>
<dbReference type="PANTHER" id="PTHR19879">
    <property type="entry name" value="TRANSCRIPTION INITIATION FACTOR TFIID"/>
    <property type="match status" value="1"/>
</dbReference>
<feature type="repeat" description="WD" evidence="3">
    <location>
        <begin position="1156"/>
        <end position="1197"/>
    </location>
</feature>
<feature type="repeat" description="WD" evidence="3">
    <location>
        <begin position="1582"/>
        <end position="1613"/>
    </location>
</feature>
<evidence type="ECO:0000313" key="5">
    <source>
        <dbReference type="EMBL" id="KAG9062922.1"/>
    </source>
</evidence>
<dbReference type="InterPro" id="IPR015943">
    <property type="entry name" value="WD40/YVTN_repeat-like_dom_sf"/>
</dbReference>
<evidence type="ECO:0000256" key="3">
    <source>
        <dbReference type="PROSITE-ProRule" id="PRU00221"/>
    </source>
</evidence>
<dbReference type="Pfam" id="PF23948">
    <property type="entry name" value="ARM_5"/>
    <property type="match status" value="1"/>
</dbReference>
<dbReference type="SUPFAM" id="SSF52540">
    <property type="entry name" value="P-loop containing nucleoside triphosphate hydrolases"/>
    <property type="match status" value="1"/>
</dbReference>
<dbReference type="InterPro" id="IPR019775">
    <property type="entry name" value="WD40_repeat_CS"/>
</dbReference>
<dbReference type="PRINTS" id="PR00320">
    <property type="entry name" value="GPROTEINBRPT"/>
</dbReference>
<dbReference type="InterPro" id="IPR001646">
    <property type="entry name" value="5peptide_repeat"/>
</dbReference>
<dbReference type="Pfam" id="PF00400">
    <property type="entry name" value="WD40"/>
    <property type="match status" value="10"/>
</dbReference>
<evidence type="ECO:0000259" key="4">
    <source>
        <dbReference type="Pfam" id="PF23948"/>
    </source>
</evidence>
<dbReference type="PANTHER" id="PTHR19879:SF9">
    <property type="entry name" value="TRANSCRIPTION INITIATION FACTOR TFIID SUBUNIT 5"/>
    <property type="match status" value="1"/>
</dbReference>
<accession>A0A9P8BRG4</accession>
<dbReference type="SMART" id="SM00320">
    <property type="entry name" value="WD40"/>
    <property type="match status" value="12"/>
</dbReference>
<dbReference type="InterPro" id="IPR011047">
    <property type="entry name" value="Quinoprotein_ADH-like_sf"/>
</dbReference>
<dbReference type="Gene3D" id="2.160.20.80">
    <property type="entry name" value="E3 ubiquitin-protein ligase SopA"/>
    <property type="match status" value="1"/>
</dbReference>
<sequence>MTQDVLPTSPQPTVDIDDAVSATAVANPTLNNNPPDLHLEFFLWNYPDFPKPTIRTELPQNLERIEKSEQLVYWCSLLLQRMSSSPSLVWAERKWLEGDSTEQDRLRWIATRMIEEFVPNVASRSSVEIAEVVSLGPILEKEPYRKLLSSIIAAFDDALLLDVTLLQGLVQLVQSNSPGYLEADDLIKILSILRVRLQGTHGQSSEYSYQLVLAVSRVLDVMAEHGVKGLDQVVEHEPLSGVLSTLKGSSDPYMMYQTCYAFQALQYVPDNETPLQAILRHSTGVAKGLIDITALTNLDLGAILEGLSSLQSASLESTFNTVNTVYGGACSVMESGQCALGALKEKYGTGKKQPWYGAIRAAHALAQAGQMKDFNRFICEAPCRRDPLFQWGISQMLLEMTSDAAWDHATQEHALCLLLGLHTRDPEWNRDESLRIYLFRTMGQLSNLDGEVFNGNKTGIRYPMRSRLPPPTSSPLLARVLDIPDVEYDLHLLRMQRLRERSKGIYIPPQAKPSLKAGDDTQFPLMEKALEFLASNRQVLLLLGDSGAGKSTFTLELEHTLWTNYKKYRPIPLYIDLPTVDNPAQELIEKQLQYHNFSEDQIREMKLHRKFILICDGYDESQLKINIHTTNQFNQPGQWKVKIVISCRTQYLGQAYRYRFQPLPVGRSETTATDLFQEAVVAAFTRTQIQQYVEAYVKELPLHDLLQDRSPWTAQEYMETLINIPHLIDLVSNPFLLTLALDALPSVVEANKDLSSIRITRVQLYDSFVKRWLKVNKMRLESSPLSAQERKEFDLLLDDNFSYHGIHYQKGLSRAIFMDHAGNPIVEYTHLRDKDTWKTEFFSPSGQAKLLRESSTVKRSGSHFQFLHRSLLEYFYSRTIFDPMDYDADEEGMEVREQVYDFRTSLARRSVIQEPSIVQFLAERVLQDPSFQQQLHDVIEESKSDVEVESNQVAAANAITILVRAGVNFRDADLRNIKVPGADLSDGQFDYAQFQGANLTGVNLARSWMRQVDMSGAQMHGVSFGELPYLVAEGVTSGCGYSPDGKLLAVSVWSGVIDVYETTTWSKVRELRGHMGGIIGATFSADSQRIVSAGEDKTVRVWESNCGVEAVLVLEGHTKILLDASFSPCGKKVVSCSSDKTIRLWDAQTGECLLVLEGHTSIVRSVRFSADGRTLVSGGDDETIRFWNAETGEPAAVWTSPVGAVICLGYSPNGRWVATGHDYGNALLWDIASGVPNTNLYGHTHHLTSIVFSSSSQWLASSAVDGFVRLWDVSSGTLIANLNGHKGSVLMVAFAPNERQIASVGTDKKVRLRDINSNVSMSSGLEAAQQDQRGSSVALAYALDGGAIFTVDDDHIIRRWDREALAAGGGGVGGGLYVSDIYADDIEDIFFLWCAAFSPDRRQIAASVDERAIRLMSVRPGPDTAPAARLKGHLRPVTTLTYSSCGRWLLSACSDKAARLWDLQADGSAPGQGGHVLVQLEESDSATIEAVAFSPTGHQLAVGFSSGTVSLFDPVSKALVVTSKKKLQAGSRFNRHLVLKYSPSGRQLAMGTAAGLIYLWDVAQSAAERETEKEEPGVLVQLLESPQEISALAYSPCGTWIASGSIDETVRLWHRQSEEENTWSCVSVVRGFFGCILDVVWNPVVPMEFATACKDGSVRVWGVSPGVGGKDMSKGEGVDVRLLWGTDVGILCAADMKLKGVVGLDLTNRTLLVQRGAVEALEA</sequence>
<feature type="repeat" description="WD" evidence="3">
    <location>
        <begin position="1071"/>
        <end position="1103"/>
    </location>
</feature>
<proteinExistence type="predicted"/>
<dbReference type="Pfam" id="PF00805">
    <property type="entry name" value="Pentapeptide"/>
    <property type="match status" value="1"/>
</dbReference>
<dbReference type="EMBL" id="JAHRHY010000017">
    <property type="protein sequence ID" value="KAG9062922.1"/>
    <property type="molecule type" value="Genomic_DNA"/>
</dbReference>
<dbReference type="PROSITE" id="PS00678">
    <property type="entry name" value="WD_REPEATS_1"/>
    <property type="match status" value="4"/>
</dbReference>
<dbReference type="PROSITE" id="PS50082">
    <property type="entry name" value="WD_REPEATS_2"/>
    <property type="match status" value="7"/>
</dbReference>
<dbReference type="InterPro" id="IPR056251">
    <property type="entry name" value="Arm_rpt_dom"/>
</dbReference>
<dbReference type="PROSITE" id="PS50294">
    <property type="entry name" value="WD_REPEATS_REGION"/>
    <property type="match status" value="7"/>
</dbReference>
<comment type="caution">
    <text evidence="5">The sequence shown here is derived from an EMBL/GenBank/DDBJ whole genome shotgun (WGS) entry which is preliminary data.</text>
</comment>
<keyword evidence="6" id="KW-1185">Reference proteome</keyword>
<dbReference type="InterPro" id="IPR001680">
    <property type="entry name" value="WD40_rpt"/>
</dbReference>
<gene>
    <name evidence="5" type="ORF">KI688_004519</name>
</gene>
<feature type="repeat" description="WD" evidence="3">
    <location>
        <begin position="1282"/>
        <end position="1323"/>
    </location>
</feature>
<evidence type="ECO:0000313" key="6">
    <source>
        <dbReference type="Proteomes" id="UP000707451"/>
    </source>
</evidence>
<protein>
    <recommendedName>
        <fullName evidence="4">Arm-like repeat domain-containing protein</fullName>
    </recommendedName>
</protein>
<dbReference type="SUPFAM" id="SSF50978">
    <property type="entry name" value="WD40 repeat-like"/>
    <property type="match status" value="1"/>
</dbReference>
<evidence type="ECO:0000256" key="1">
    <source>
        <dbReference type="ARBA" id="ARBA00022574"/>
    </source>
</evidence>
<dbReference type="SUPFAM" id="SSF141571">
    <property type="entry name" value="Pentapeptide repeat-like"/>
    <property type="match status" value="1"/>
</dbReference>
<feature type="domain" description="Arm-like repeat" evidence="4">
    <location>
        <begin position="99"/>
        <end position="412"/>
    </location>
</feature>
<dbReference type="InterPro" id="IPR027417">
    <property type="entry name" value="P-loop_NTPase"/>
</dbReference>
<dbReference type="Gene3D" id="3.40.50.300">
    <property type="entry name" value="P-loop containing nucleotide triphosphate hydrolases"/>
    <property type="match status" value="1"/>
</dbReference>
<dbReference type="Proteomes" id="UP000707451">
    <property type="component" value="Unassembled WGS sequence"/>
</dbReference>
<feature type="repeat" description="WD" evidence="3">
    <location>
        <begin position="1430"/>
        <end position="1464"/>
    </location>
</feature>
<dbReference type="SUPFAM" id="SSF50998">
    <property type="entry name" value="Quinoprotein alcohol dehydrogenase-like"/>
    <property type="match status" value="1"/>
</dbReference>
<keyword evidence="1 3" id="KW-0853">WD repeat</keyword>